<name>A0ABM8Q8Y7_9BACT</name>
<dbReference type="EMBL" id="CAJHOE010000011">
    <property type="protein sequence ID" value="CAD7289444.1"/>
    <property type="molecule type" value="Genomic_DNA"/>
</dbReference>
<dbReference type="Proteomes" id="UP000789359">
    <property type="component" value="Unassembled WGS sequence"/>
</dbReference>
<proteinExistence type="predicted"/>
<reference evidence="1 2" key="1">
    <citation type="submission" date="2020-11" db="EMBL/GenBank/DDBJ databases">
        <authorList>
            <person name="Peeters C."/>
        </authorList>
    </citation>
    <scope>NUCLEOTIDE SEQUENCE [LARGE SCALE GENOMIC DNA]</scope>
    <source>
        <strain evidence="1 2">LMG 8286</strain>
    </source>
</reference>
<evidence type="ECO:0000313" key="2">
    <source>
        <dbReference type="Proteomes" id="UP000789359"/>
    </source>
</evidence>
<organism evidence="1 2">
    <name type="scientific">Campylobacter suis</name>
    <dbReference type="NCBI Taxonomy" id="2790657"/>
    <lineage>
        <taxon>Bacteria</taxon>
        <taxon>Pseudomonadati</taxon>
        <taxon>Campylobacterota</taxon>
        <taxon>Epsilonproteobacteria</taxon>
        <taxon>Campylobacterales</taxon>
        <taxon>Campylobacteraceae</taxon>
        <taxon>Campylobacter</taxon>
    </lineage>
</organism>
<protein>
    <submittedName>
        <fullName evidence="1">Uncharacterized protein</fullName>
    </submittedName>
</protein>
<sequence>MENIFLESYDIFKLYPNNSGKLYSNFISNNKRSSITRCYYIISVENIFLTYSHLLIYEQCLYMLYTQNKLKNGDFTLNIKKSDLAKKFKTDITKSATDTIKRLCEMQEVTISIIVKDKVDKQMNIVEFIDTGVSEKYADLPEEINIRLNAEFVKLYRCAYLDKIEYLSDFSAEQGSFVRYFMQHDLDGGIKASAILDKMGVFEYIPFSRKKRFEQEISNLNFYYKNEKFQVKDGFVVQESGAKRVSENQNAQVMLFGIIYEQILKNYTKNIVLNDENLARYYERFDRFDKPQSFFKILSNLELMLNQSLHQENATITYFSHFFDSVVCKNDNGFVVFLELNQKGFEYIISRRANLDLWDIGSADYGLTPYNSEPARLIN</sequence>
<keyword evidence="2" id="KW-1185">Reference proteome</keyword>
<comment type="caution">
    <text evidence="1">The sequence shown here is derived from an EMBL/GenBank/DDBJ whole genome shotgun (WGS) entry which is preliminary data.</text>
</comment>
<evidence type="ECO:0000313" key="1">
    <source>
        <dbReference type="EMBL" id="CAD7289444.1"/>
    </source>
</evidence>
<accession>A0ABM8Q8Y7</accession>
<dbReference type="RefSeq" id="WP_230057537.1">
    <property type="nucleotide sequence ID" value="NZ_CAJHOE010000011.1"/>
</dbReference>
<gene>
    <name evidence="1" type="ORF">LMG8286_01810</name>
</gene>